<dbReference type="AlphaFoldDB" id="A0A9W6XAH8"/>
<keyword evidence="2" id="KW-1185">Reference proteome</keyword>
<accession>A0A9W6XAH8</accession>
<name>A0A9W6XAH8_9STRA</name>
<proteinExistence type="predicted"/>
<sequence>MSSGFSYPQPIFQSPIYNPAFYLTLDASGYLTYDYAQTEGAAGISQAVVLNSTKDFNGIRNLTCSGTITASTAMATPTLTCDTIFKSGTQTMNATTLNINPTNRQLRGVAITASASELNSLSGVVERTAGKRKALVLGLTGSISGINAIAAASVLTTGDITCGGA</sequence>
<protein>
    <submittedName>
        <fullName evidence="1">Unnamed protein product</fullName>
    </submittedName>
</protein>
<gene>
    <name evidence="1" type="ORF">Plil01_001476200</name>
</gene>
<evidence type="ECO:0000313" key="1">
    <source>
        <dbReference type="EMBL" id="GMF34645.1"/>
    </source>
</evidence>
<evidence type="ECO:0000313" key="2">
    <source>
        <dbReference type="Proteomes" id="UP001165083"/>
    </source>
</evidence>
<reference evidence="1" key="1">
    <citation type="submission" date="2023-04" db="EMBL/GenBank/DDBJ databases">
        <title>Phytophthora lilii NBRC 32176.</title>
        <authorList>
            <person name="Ichikawa N."/>
            <person name="Sato H."/>
            <person name="Tonouchi N."/>
        </authorList>
    </citation>
    <scope>NUCLEOTIDE SEQUENCE</scope>
    <source>
        <strain evidence="1">NBRC 32176</strain>
    </source>
</reference>
<organism evidence="1 2">
    <name type="scientific">Phytophthora lilii</name>
    <dbReference type="NCBI Taxonomy" id="2077276"/>
    <lineage>
        <taxon>Eukaryota</taxon>
        <taxon>Sar</taxon>
        <taxon>Stramenopiles</taxon>
        <taxon>Oomycota</taxon>
        <taxon>Peronosporomycetes</taxon>
        <taxon>Peronosporales</taxon>
        <taxon>Peronosporaceae</taxon>
        <taxon>Phytophthora</taxon>
    </lineage>
</organism>
<comment type="caution">
    <text evidence="1">The sequence shown here is derived from an EMBL/GenBank/DDBJ whole genome shotgun (WGS) entry which is preliminary data.</text>
</comment>
<dbReference type="OrthoDB" id="128020at2759"/>
<dbReference type="Proteomes" id="UP001165083">
    <property type="component" value="Unassembled WGS sequence"/>
</dbReference>
<dbReference type="EMBL" id="BSXW01001204">
    <property type="protein sequence ID" value="GMF34645.1"/>
    <property type="molecule type" value="Genomic_DNA"/>
</dbReference>